<dbReference type="AlphaFoldDB" id="A0A839EZR8"/>
<name>A0A839EZR8_9GAMM</name>
<dbReference type="SUPFAM" id="SSF159888">
    <property type="entry name" value="YdhG-like"/>
    <property type="match status" value="1"/>
</dbReference>
<keyword evidence="4" id="KW-1185">Reference proteome</keyword>
<feature type="domain" description="YdhG-like" evidence="2">
    <location>
        <begin position="82"/>
        <end position="174"/>
    </location>
</feature>
<dbReference type="Pfam" id="PF08818">
    <property type="entry name" value="DUF1801"/>
    <property type="match status" value="1"/>
</dbReference>
<organism evidence="3 4">
    <name type="scientific">Dokdonella fugitiva</name>
    <dbReference type="NCBI Taxonomy" id="328517"/>
    <lineage>
        <taxon>Bacteria</taxon>
        <taxon>Pseudomonadati</taxon>
        <taxon>Pseudomonadota</taxon>
        <taxon>Gammaproteobacteria</taxon>
        <taxon>Lysobacterales</taxon>
        <taxon>Rhodanobacteraceae</taxon>
        <taxon>Dokdonella</taxon>
    </lineage>
</organism>
<reference evidence="3 4" key="1">
    <citation type="submission" date="2020-07" db="EMBL/GenBank/DDBJ databases">
        <title>Genomic Encyclopedia of Type Strains, Phase IV (KMG-V): Genome sequencing to study the core and pangenomes of soil and plant-associated prokaryotes.</title>
        <authorList>
            <person name="Whitman W."/>
        </authorList>
    </citation>
    <scope>NUCLEOTIDE SEQUENCE [LARGE SCALE GENOMIC DNA]</scope>
    <source>
        <strain evidence="3 4">RH2WT43</strain>
    </source>
</reference>
<protein>
    <recommendedName>
        <fullName evidence="2">YdhG-like domain-containing protein</fullName>
    </recommendedName>
</protein>
<feature type="region of interest" description="Disordered" evidence="1">
    <location>
        <begin position="1"/>
        <end position="31"/>
    </location>
</feature>
<feature type="compositionally biased region" description="Basic residues" evidence="1">
    <location>
        <begin position="17"/>
        <end position="28"/>
    </location>
</feature>
<dbReference type="InterPro" id="IPR014922">
    <property type="entry name" value="YdhG-like"/>
</dbReference>
<sequence length="189" mass="20841">MGGMSRVPRRPSGSRGTGRRNRLARRSRGTTFAGEDMRGRLRRIPLDIRGLTGREERFRLSGAVKRDPEVDAWLSAEPADLRSIARTWFERMRACADDVRELMHDGQPTACVGDAAFAYVATFSAHVNVGFFHGAALADPEGLLQGTGKAMRHARLRPGQAIDDAALDALVRAAHADLRRRIEEGGRPR</sequence>
<gene>
    <name evidence="3" type="ORF">FHW12_000889</name>
</gene>
<proteinExistence type="predicted"/>
<evidence type="ECO:0000313" key="3">
    <source>
        <dbReference type="EMBL" id="MBA8886698.1"/>
    </source>
</evidence>
<evidence type="ECO:0000259" key="2">
    <source>
        <dbReference type="Pfam" id="PF08818"/>
    </source>
</evidence>
<evidence type="ECO:0000313" key="4">
    <source>
        <dbReference type="Proteomes" id="UP000550401"/>
    </source>
</evidence>
<feature type="compositionally biased region" description="Low complexity" evidence="1">
    <location>
        <begin position="1"/>
        <end position="14"/>
    </location>
</feature>
<dbReference type="EMBL" id="JACGXL010000001">
    <property type="protein sequence ID" value="MBA8886698.1"/>
    <property type="molecule type" value="Genomic_DNA"/>
</dbReference>
<dbReference type="Proteomes" id="UP000550401">
    <property type="component" value="Unassembled WGS sequence"/>
</dbReference>
<evidence type="ECO:0000256" key="1">
    <source>
        <dbReference type="SAM" id="MobiDB-lite"/>
    </source>
</evidence>
<comment type="caution">
    <text evidence="3">The sequence shown here is derived from an EMBL/GenBank/DDBJ whole genome shotgun (WGS) entry which is preliminary data.</text>
</comment>
<dbReference type="Gene3D" id="3.90.1150.200">
    <property type="match status" value="1"/>
</dbReference>
<accession>A0A839EZR8</accession>